<feature type="transmembrane region" description="Helical" evidence="1">
    <location>
        <begin position="20"/>
        <end position="45"/>
    </location>
</feature>
<feature type="transmembrane region" description="Helical" evidence="1">
    <location>
        <begin position="80"/>
        <end position="98"/>
    </location>
</feature>
<evidence type="ECO:0000313" key="3">
    <source>
        <dbReference type="Proteomes" id="UP000244064"/>
    </source>
</evidence>
<dbReference type="AlphaFoldDB" id="A0A2T5PDE7"/>
<protein>
    <submittedName>
        <fullName evidence="2">Uncharacterized protein</fullName>
    </submittedName>
</protein>
<dbReference type="Proteomes" id="UP000244064">
    <property type="component" value="Unassembled WGS sequence"/>
</dbReference>
<dbReference type="EMBL" id="QASN01000006">
    <property type="protein sequence ID" value="PTU75766.1"/>
    <property type="molecule type" value="Genomic_DNA"/>
</dbReference>
<reference evidence="2 3" key="1">
    <citation type="submission" date="2018-04" db="EMBL/GenBank/DDBJ databases">
        <title>Pseudomonas sp. nov., isolated from mangrove soil.</title>
        <authorList>
            <person name="Chen C."/>
        </authorList>
    </citation>
    <scope>NUCLEOTIDE SEQUENCE [LARGE SCALE GENOMIC DNA]</scope>
    <source>
        <strain evidence="2 3">TC-11</strain>
    </source>
</reference>
<keyword evidence="1" id="KW-1133">Transmembrane helix</keyword>
<feature type="transmembrane region" description="Helical" evidence="1">
    <location>
        <begin position="52"/>
        <end position="74"/>
    </location>
</feature>
<evidence type="ECO:0000256" key="1">
    <source>
        <dbReference type="SAM" id="Phobius"/>
    </source>
</evidence>
<comment type="caution">
    <text evidence="2">The sequence shown here is derived from an EMBL/GenBank/DDBJ whole genome shotgun (WGS) entry which is preliminary data.</text>
</comment>
<organism evidence="2 3">
    <name type="scientific">Pseudomonas mangrovi</name>
    <dbReference type="NCBI Taxonomy" id="2161748"/>
    <lineage>
        <taxon>Bacteria</taxon>
        <taxon>Pseudomonadati</taxon>
        <taxon>Pseudomonadota</taxon>
        <taxon>Gammaproteobacteria</taxon>
        <taxon>Pseudomonadales</taxon>
        <taxon>Pseudomonadaceae</taxon>
        <taxon>Pseudomonas</taxon>
    </lineage>
</organism>
<proteinExistence type="predicted"/>
<accession>A0A2T5PDE7</accession>
<keyword evidence="1" id="KW-0812">Transmembrane</keyword>
<keyword evidence="1" id="KW-0472">Membrane</keyword>
<evidence type="ECO:0000313" key="2">
    <source>
        <dbReference type="EMBL" id="PTU75766.1"/>
    </source>
</evidence>
<sequence length="106" mass="11442">MIVGFMMVIENGSSLLAPLGFSFVLFPFTLAAALFFGAPLFYIAYRFDFVRWWSSMLGGAITGAIASCVALPSSPLMSGLLAWALIGAAAGLLFWCFWRQGVDAYP</sequence>
<name>A0A2T5PDE7_9PSED</name>
<keyword evidence="3" id="KW-1185">Reference proteome</keyword>
<gene>
    <name evidence="2" type="ORF">DBO85_03590</name>
</gene>